<evidence type="ECO:0000313" key="2">
    <source>
        <dbReference type="Proteomes" id="UP000472262"/>
    </source>
</evidence>
<dbReference type="AlphaFoldDB" id="A0A672LHE9"/>
<keyword evidence="2" id="KW-1185">Reference proteome</keyword>
<dbReference type="Proteomes" id="UP000472262">
    <property type="component" value="Unassembled WGS sequence"/>
</dbReference>
<evidence type="ECO:0000313" key="1">
    <source>
        <dbReference type="Ensembl" id="ENSSGRP00000025184.1"/>
    </source>
</evidence>
<sequence>RLCGLDAILVQYTAISDVFMNGIIGMIDTIDRPADAKAESTYARSGSYKEAFENKPGKRIPKAGVYAEAGVGRASAEFSIFRAEAKGPNASAGAEATVARLGVGAMAQAEIASASASAGPLDVKLGLGVDTGAYIGLGGVEVKILGCGFSFGRKTSISLLGSELSFSF</sequence>
<protein>
    <submittedName>
        <fullName evidence="1">Si:ch73-106k19.5</fullName>
    </submittedName>
</protein>
<dbReference type="OMA" id="EFSFNLW"/>
<reference evidence="1" key="2">
    <citation type="submission" date="2025-09" db="UniProtKB">
        <authorList>
            <consortium name="Ensembl"/>
        </authorList>
    </citation>
    <scope>IDENTIFICATION</scope>
</reference>
<reference evidence="1" key="1">
    <citation type="submission" date="2025-08" db="UniProtKB">
        <authorList>
            <consortium name="Ensembl"/>
        </authorList>
    </citation>
    <scope>IDENTIFICATION</scope>
</reference>
<accession>A0A672LHE9</accession>
<name>A0A672LHE9_SINGR</name>
<proteinExistence type="predicted"/>
<organism evidence="1 2">
    <name type="scientific">Sinocyclocheilus grahami</name>
    <name type="common">Dianchi golden-line fish</name>
    <name type="synonym">Barbus grahami</name>
    <dbReference type="NCBI Taxonomy" id="75366"/>
    <lineage>
        <taxon>Eukaryota</taxon>
        <taxon>Metazoa</taxon>
        <taxon>Chordata</taxon>
        <taxon>Craniata</taxon>
        <taxon>Vertebrata</taxon>
        <taxon>Euteleostomi</taxon>
        <taxon>Actinopterygii</taxon>
        <taxon>Neopterygii</taxon>
        <taxon>Teleostei</taxon>
        <taxon>Ostariophysi</taxon>
        <taxon>Cypriniformes</taxon>
        <taxon>Cyprinidae</taxon>
        <taxon>Cyprininae</taxon>
        <taxon>Sinocyclocheilus</taxon>
    </lineage>
</organism>
<dbReference type="Ensembl" id="ENSSGRT00000027155.1">
    <property type="protein sequence ID" value="ENSSGRP00000025184.1"/>
    <property type="gene ID" value="ENSSGRG00000014703.1"/>
</dbReference>
<dbReference type="InParanoid" id="A0A672LHE9"/>